<sequence length="165" mass="18342">MFLAGIAPRREAALPVPLITGKLLESSPRVAGVRVAVAVLVHRWSGSVSGTRTRGSRQVKKGCPFFSSPAYCCCVLTTVIREKSKKKQQREHHQSPSSQALIRGAFGFGLGLAGTYIAVYRRRRNSPLLPPPSPEKKCCCAAVPMERQYNLKEEWRWTEEDVFSI</sequence>
<gene>
    <name evidence="1" type="ORF">MRB53_003895</name>
</gene>
<comment type="caution">
    <text evidence="1">The sequence shown here is derived from an EMBL/GenBank/DDBJ whole genome shotgun (WGS) entry which is preliminary data.</text>
</comment>
<evidence type="ECO:0000313" key="2">
    <source>
        <dbReference type="Proteomes" id="UP001234297"/>
    </source>
</evidence>
<dbReference type="EMBL" id="CM056809">
    <property type="protein sequence ID" value="KAJ8650872.1"/>
    <property type="molecule type" value="Genomic_DNA"/>
</dbReference>
<reference evidence="1 2" key="1">
    <citation type="journal article" date="2022" name="Hortic Res">
        <title>A haplotype resolved chromosomal level avocado genome allows analysis of novel avocado genes.</title>
        <authorList>
            <person name="Nath O."/>
            <person name="Fletcher S.J."/>
            <person name="Hayward A."/>
            <person name="Shaw L.M."/>
            <person name="Masouleh A.K."/>
            <person name="Furtado A."/>
            <person name="Henry R.J."/>
            <person name="Mitter N."/>
        </authorList>
    </citation>
    <scope>NUCLEOTIDE SEQUENCE [LARGE SCALE GENOMIC DNA]</scope>
    <source>
        <strain evidence="2">cv. Hass</strain>
    </source>
</reference>
<keyword evidence="2" id="KW-1185">Reference proteome</keyword>
<evidence type="ECO:0000313" key="1">
    <source>
        <dbReference type="EMBL" id="KAJ8650872.1"/>
    </source>
</evidence>
<proteinExistence type="predicted"/>
<accession>A0ACC2MYL7</accession>
<organism evidence="1 2">
    <name type="scientific">Persea americana</name>
    <name type="common">Avocado</name>
    <dbReference type="NCBI Taxonomy" id="3435"/>
    <lineage>
        <taxon>Eukaryota</taxon>
        <taxon>Viridiplantae</taxon>
        <taxon>Streptophyta</taxon>
        <taxon>Embryophyta</taxon>
        <taxon>Tracheophyta</taxon>
        <taxon>Spermatophyta</taxon>
        <taxon>Magnoliopsida</taxon>
        <taxon>Magnoliidae</taxon>
        <taxon>Laurales</taxon>
        <taxon>Lauraceae</taxon>
        <taxon>Persea</taxon>
    </lineage>
</organism>
<protein>
    <submittedName>
        <fullName evidence="1">Uncharacterized protein</fullName>
    </submittedName>
</protein>
<name>A0ACC2MYL7_PERAE</name>
<dbReference type="Proteomes" id="UP001234297">
    <property type="component" value="Chromosome 1"/>
</dbReference>